<dbReference type="Pfam" id="PF22784">
    <property type="entry name" value="PTP-SAK"/>
    <property type="match status" value="1"/>
</dbReference>
<dbReference type="PROSITE" id="PS51182">
    <property type="entry name" value="C2_TENSIN"/>
    <property type="match status" value="1"/>
</dbReference>
<dbReference type="SMART" id="SM01326">
    <property type="entry name" value="PTEN_C2"/>
    <property type="match status" value="1"/>
</dbReference>
<keyword evidence="4" id="KW-0966">Cell projection</keyword>
<name>A0A151ZHT4_TIELA</name>
<dbReference type="Gene3D" id="2.60.40.1110">
    <property type="match status" value="1"/>
</dbReference>
<dbReference type="GO" id="GO:0051896">
    <property type="term" value="P:regulation of phosphatidylinositol 3-kinase/protein kinase B signal transduction"/>
    <property type="evidence" value="ECO:0007669"/>
    <property type="project" value="TreeGrafter"/>
</dbReference>
<dbReference type="SMART" id="SM00404">
    <property type="entry name" value="PTPc_motif"/>
    <property type="match status" value="1"/>
</dbReference>
<dbReference type="GO" id="GO:0048870">
    <property type="term" value="P:cell motility"/>
    <property type="evidence" value="ECO:0007669"/>
    <property type="project" value="TreeGrafter"/>
</dbReference>
<sequence>MSESGFDLLRTLVSGKKKRFVQDNYNLDLSYITEKLIAMAYPAESSLHKVFRNDINEIYSFFEKYHSQHWRIINVAMEISYSNTRMGGNVYSLGFEDHTPPPFLLLLKIIDTLHEWLVMDPKNVCAVHCKAGKGRTGTIITCYLIYLLKLNCPELFQTSPTILGDMLGFFNKMRADNQECVTVPSQKRYCGYYIQFLKNEIDYSKIIQPVELKLLNIEFLGTFNVNINSISIYTNYNPLIKDLPIVLHRNSNSTGFGGYNRFESNSREIRLRGDTLIKVYASDSQSCAFRFVFHTSFVTLSIGEDVGYPTLTLQKAILDGGNAGALNDHRFKQDFQVRVNMESIDQYQPPPLLPPPPIPLISTDNTIPLLTQPPPVPDRSKKPLILSD</sequence>
<feature type="region of interest" description="Disordered" evidence="5">
    <location>
        <begin position="365"/>
        <end position="388"/>
    </location>
</feature>
<comment type="caution">
    <text evidence="9">The sequence shown here is derived from an EMBL/GenBank/DDBJ whole genome shotgun (WGS) entry which is preliminary data.</text>
</comment>
<keyword evidence="3" id="KW-0378">Hydrolase</keyword>
<organism evidence="9 10">
    <name type="scientific">Tieghemostelium lacteum</name>
    <name type="common">Slime mold</name>
    <name type="synonym">Dictyostelium lacteum</name>
    <dbReference type="NCBI Taxonomy" id="361077"/>
    <lineage>
        <taxon>Eukaryota</taxon>
        <taxon>Amoebozoa</taxon>
        <taxon>Evosea</taxon>
        <taxon>Eumycetozoa</taxon>
        <taxon>Dictyostelia</taxon>
        <taxon>Dictyosteliales</taxon>
        <taxon>Raperosteliaceae</taxon>
        <taxon>Tieghemostelium</taxon>
    </lineage>
</organism>
<dbReference type="STRING" id="361077.A0A151ZHT4"/>
<comment type="similarity">
    <text evidence="2">Belongs to the PTEN phosphatase protein family.</text>
</comment>
<dbReference type="GO" id="GO:0042995">
    <property type="term" value="C:cell projection"/>
    <property type="evidence" value="ECO:0007669"/>
    <property type="project" value="UniProtKB-SubCell"/>
</dbReference>
<evidence type="ECO:0000256" key="2">
    <source>
        <dbReference type="ARBA" id="ARBA00007881"/>
    </source>
</evidence>
<dbReference type="PANTHER" id="PTHR12305:SF84">
    <property type="entry name" value="PHOSPHATIDYLINOSITOL 3,4,5-TRISPHOSPHATE 3-PHOSPHATASE AND DUAL-SPECIFICITY PROTEIN PHOSPHATASE PTEN"/>
    <property type="match status" value="1"/>
</dbReference>
<dbReference type="FunCoup" id="A0A151ZHT4">
    <property type="interactions" value="38"/>
</dbReference>
<dbReference type="GO" id="GO:0005634">
    <property type="term" value="C:nucleus"/>
    <property type="evidence" value="ECO:0007669"/>
    <property type="project" value="TreeGrafter"/>
</dbReference>
<protein>
    <submittedName>
        <fullName evidence="9">Phosphatase tensin type domain-containing protein</fullName>
    </submittedName>
</protein>
<dbReference type="PROSITE" id="PS00383">
    <property type="entry name" value="TYR_PHOSPHATASE_1"/>
    <property type="match status" value="1"/>
</dbReference>
<dbReference type="InterPro" id="IPR003595">
    <property type="entry name" value="Tyr_Pase_cat"/>
</dbReference>
<dbReference type="GO" id="GO:0004725">
    <property type="term" value="F:protein tyrosine phosphatase activity"/>
    <property type="evidence" value="ECO:0007669"/>
    <property type="project" value="TreeGrafter"/>
</dbReference>
<dbReference type="OMA" id="YMELLFD"/>
<accession>A0A151ZHT4</accession>
<dbReference type="GO" id="GO:0043491">
    <property type="term" value="P:phosphatidylinositol 3-kinase/protein kinase B signal transduction"/>
    <property type="evidence" value="ECO:0007669"/>
    <property type="project" value="TreeGrafter"/>
</dbReference>
<dbReference type="Pfam" id="PF10409">
    <property type="entry name" value="PTEN_C2"/>
    <property type="match status" value="1"/>
</dbReference>
<dbReference type="CDD" id="cd14497">
    <property type="entry name" value="PTP_PTEN-like"/>
    <property type="match status" value="1"/>
</dbReference>
<dbReference type="InterPro" id="IPR016130">
    <property type="entry name" value="Tyr_Pase_AS"/>
</dbReference>
<dbReference type="OrthoDB" id="16692at2759"/>
<dbReference type="AlphaFoldDB" id="A0A151ZHT4"/>
<dbReference type="InterPro" id="IPR029021">
    <property type="entry name" value="Prot-tyrosine_phosphatase-like"/>
</dbReference>
<dbReference type="GO" id="GO:0005886">
    <property type="term" value="C:plasma membrane"/>
    <property type="evidence" value="ECO:0007669"/>
    <property type="project" value="TreeGrafter"/>
</dbReference>
<dbReference type="PROSITE" id="PS51181">
    <property type="entry name" value="PPASE_TENSIN"/>
    <property type="match status" value="1"/>
</dbReference>
<evidence type="ECO:0000256" key="1">
    <source>
        <dbReference type="ARBA" id="ARBA00004316"/>
    </source>
</evidence>
<feature type="domain" description="Tyrosine specific protein phosphatases" evidence="6">
    <location>
        <begin position="104"/>
        <end position="188"/>
    </location>
</feature>
<dbReference type="InterPro" id="IPR029023">
    <property type="entry name" value="Tensin_phosphatase"/>
</dbReference>
<dbReference type="Proteomes" id="UP000076078">
    <property type="component" value="Unassembled WGS sequence"/>
</dbReference>
<evidence type="ECO:0000256" key="5">
    <source>
        <dbReference type="SAM" id="MobiDB-lite"/>
    </source>
</evidence>
<dbReference type="PANTHER" id="PTHR12305">
    <property type="entry name" value="PHOSPHATASE WITH HOMOLOGY TO TENSIN"/>
    <property type="match status" value="1"/>
</dbReference>
<evidence type="ECO:0000259" key="8">
    <source>
        <dbReference type="PROSITE" id="PS51182"/>
    </source>
</evidence>
<evidence type="ECO:0000256" key="4">
    <source>
        <dbReference type="ARBA" id="ARBA00023273"/>
    </source>
</evidence>
<gene>
    <name evidence="9" type="ORF">DLAC_06168</name>
</gene>
<dbReference type="EMBL" id="LODT01000028">
    <property type="protein sequence ID" value="KYQ93475.1"/>
    <property type="molecule type" value="Genomic_DNA"/>
</dbReference>
<dbReference type="InterPro" id="IPR035892">
    <property type="entry name" value="C2_domain_sf"/>
</dbReference>
<dbReference type="GO" id="GO:0016314">
    <property type="term" value="F:phosphatidylinositol-3,4,5-trisphosphate 3-phosphatase activity"/>
    <property type="evidence" value="ECO:0007669"/>
    <property type="project" value="TreeGrafter"/>
</dbReference>
<comment type="subcellular location">
    <subcellularLocation>
        <location evidence="1">Cell projection</location>
    </subcellularLocation>
</comment>
<evidence type="ECO:0000259" key="6">
    <source>
        <dbReference type="PROSITE" id="PS50056"/>
    </source>
</evidence>
<dbReference type="InterPro" id="IPR014020">
    <property type="entry name" value="Tensin_C2-dom"/>
</dbReference>
<dbReference type="GO" id="GO:0046856">
    <property type="term" value="P:phosphatidylinositol dephosphorylation"/>
    <property type="evidence" value="ECO:0007669"/>
    <property type="project" value="TreeGrafter"/>
</dbReference>
<keyword evidence="10" id="KW-1185">Reference proteome</keyword>
<feature type="domain" description="Phosphatase tensin-type" evidence="7">
    <location>
        <begin position="18"/>
        <end position="200"/>
    </location>
</feature>
<dbReference type="InterPro" id="IPR051281">
    <property type="entry name" value="Dual-spec_lipid-protein_phosph"/>
</dbReference>
<evidence type="ECO:0000313" key="10">
    <source>
        <dbReference type="Proteomes" id="UP000076078"/>
    </source>
</evidence>
<reference evidence="9 10" key="1">
    <citation type="submission" date="2015-12" db="EMBL/GenBank/DDBJ databases">
        <title>Dictyostelia acquired genes for synthesis and detection of signals that induce cell-type specialization by lateral gene transfer from prokaryotes.</title>
        <authorList>
            <person name="Gloeckner G."/>
            <person name="Schaap P."/>
        </authorList>
    </citation>
    <scope>NUCLEOTIDE SEQUENCE [LARGE SCALE GENOMIC DNA]</scope>
    <source>
        <strain evidence="9 10">TK</strain>
    </source>
</reference>
<feature type="domain" description="C2 tensin-type" evidence="8">
    <location>
        <begin position="207"/>
        <end position="344"/>
    </location>
</feature>
<dbReference type="SUPFAM" id="SSF49562">
    <property type="entry name" value="C2 domain (Calcium/lipid-binding domain, CaLB)"/>
    <property type="match status" value="1"/>
</dbReference>
<dbReference type="SUPFAM" id="SSF52799">
    <property type="entry name" value="(Phosphotyrosine protein) phosphatases II"/>
    <property type="match status" value="1"/>
</dbReference>
<evidence type="ECO:0000256" key="3">
    <source>
        <dbReference type="ARBA" id="ARBA00022801"/>
    </source>
</evidence>
<dbReference type="InterPro" id="IPR000387">
    <property type="entry name" value="Tyr_Pase_dom"/>
</dbReference>
<dbReference type="Gene3D" id="3.90.190.10">
    <property type="entry name" value="Protein tyrosine phosphatase superfamily"/>
    <property type="match status" value="1"/>
</dbReference>
<proteinExistence type="inferred from homology"/>
<dbReference type="GO" id="GO:0005829">
    <property type="term" value="C:cytosol"/>
    <property type="evidence" value="ECO:0007669"/>
    <property type="project" value="TreeGrafter"/>
</dbReference>
<dbReference type="InterPro" id="IPR057023">
    <property type="entry name" value="PTP-SAK"/>
</dbReference>
<dbReference type="InParanoid" id="A0A151ZHT4"/>
<dbReference type="PROSITE" id="PS50056">
    <property type="entry name" value="TYR_PHOSPHATASE_2"/>
    <property type="match status" value="1"/>
</dbReference>
<evidence type="ECO:0000313" key="9">
    <source>
        <dbReference type="EMBL" id="KYQ93475.1"/>
    </source>
</evidence>
<evidence type="ECO:0000259" key="7">
    <source>
        <dbReference type="PROSITE" id="PS51181"/>
    </source>
</evidence>